<evidence type="ECO:0000313" key="2">
    <source>
        <dbReference type="EMBL" id="CAK7335470.1"/>
    </source>
</evidence>
<dbReference type="PROSITE" id="PS51259">
    <property type="entry name" value="MHD2"/>
    <property type="match status" value="1"/>
</dbReference>
<dbReference type="PANTHER" id="PTHR31280:SF3">
    <property type="entry name" value="DNA TOPOISOMERASE 4 SUBUNIT B (DUF810)"/>
    <property type="match status" value="1"/>
</dbReference>
<feature type="domain" description="MHD2" evidence="1">
    <location>
        <begin position="192"/>
        <end position="302"/>
    </location>
</feature>
<dbReference type="InterPro" id="IPR057984">
    <property type="entry name" value="PATROL1_C"/>
</dbReference>
<name>A0AAV1RHV2_9ROSI</name>
<dbReference type="AlphaFoldDB" id="A0AAV1RHV2"/>
<gene>
    <name evidence="2" type="ORF">DCAF_LOCUS10464</name>
</gene>
<dbReference type="InterPro" id="IPR014772">
    <property type="entry name" value="Munc13_dom-2"/>
</dbReference>
<accession>A0AAV1RHV2</accession>
<evidence type="ECO:0000259" key="1">
    <source>
        <dbReference type="PROSITE" id="PS51259"/>
    </source>
</evidence>
<keyword evidence="3" id="KW-1185">Reference proteome</keyword>
<organism evidence="2 3">
    <name type="scientific">Dovyalis caffra</name>
    <dbReference type="NCBI Taxonomy" id="77055"/>
    <lineage>
        <taxon>Eukaryota</taxon>
        <taxon>Viridiplantae</taxon>
        <taxon>Streptophyta</taxon>
        <taxon>Embryophyta</taxon>
        <taxon>Tracheophyta</taxon>
        <taxon>Spermatophyta</taxon>
        <taxon>Magnoliopsida</taxon>
        <taxon>eudicotyledons</taxon>
        <taxon>Gunneridae</taxon>
        <taxon>Pentapetalae</taxon>
        <taxon>rosids</taxon>
        <taxon>fabids</taxon>
        <taxon>Malpighiales</taxon>
        <taxon>Salicaceae</taxon>
        <taxon>Flacourtieae</taxon>
        <taxon>Dovyalis</taxon>
    </lineage>
</organism>
<sequence>MDITHLQALLSVIFHSLDAYLAKMLNQLDIDYNSSNVAVEKNHIYPLAPPITRYSETVIPMIKRSLIDGTLLDENVARKLNELTIPKLCIRLNTLQYIQKQVGILEDGIRKSWGLIRPSHDQRRTKGELLEDRSLLASSEAVDALFATTCHIIRDTTTDAIRKFCNFTGARVVFWDLRDRFLFHLYRGDVGSSRLESFLPHIDTVLNHICGLIDDTLRDLVVLSICRASLEGYVWVLLDGGPSRAFSESDITMMEDDLNVLKEFFVAEGEGLPCSLVEQEAKFAQQTLSLFSLQTETVIHMLMNASKHISMRVESHKQGHVGLEDAHTLVRVLCHKKDREASKFLKLQYELPMSSEYDDTPSRDSNFGSPLVSNLLKRSTSFHWPKKGQSSFKLVRKKLQAATSEIRDVARSYWTVRWSQLRSFRVRVQKMEMIPADQV</sequence>
<dbReference type="EMBL" id="CAWUPB010000994">
    <property type="protein sequence ID" value="CAK7335470.1"/>
    <property type="molecule type" value="Genomic_DNA"/>
</dbReference>
<dbReference type="InterPro" id="IPR008528">
    <property type="entry name" value="unc-13_homologue"/>
</dbReference>
<reference evidence="2 3" key="1">
    <citation type="submission" date="2024-01" db="EMBL/GenBank/DDBJ databases">
        <authorList>
            <person name="Waweru B."/>
        </authorList>
    </citation>
    <scope>NUCLEOTIDE SEQUENCE [LARGE SCALE GENOMIC DNA]</scope>
</reference>
<dbReference type="Proteomes" id="UP001314170">
    <property type="component" value="Unassembled WGS sequence"/>
</dbReference>
<dbReference type="Pfam" id="PF25761">
    <property type="entry name" value="TPR_PATROL1"/>
    <property type="match status" value="1"/>
</dbReference>
<comment type="caution">
    <text evidence="2">The sequence shown here is derived from an EMBL/GenBank/DDBJ whole genome shotgun (WGS) entry which is preliminary data.</text>
</comment>
<protein>
    <recommendedName>
        <fullName evidence="1">MHD2 domain-containing protein</fullName>
    </recommendedName>
</protein>
<evidence type="ECO:0000313" key="3">
    <source>
        <dbReference type="Proteomes" id="UP001314170"/>
    </source>
</evidence>
<proteinExistence type="predicted"/>
<dbReference type="PANTHER" id="PTHR31280">
    <property type="entry name" value="PROTEIN UNC-13 HOMOLOG"/>
    <property type="match status" value="1"/>
</dbReference>